<protein>
    <submittedName>
        <fullName evidence="1">Uncharacterized protein</fullName>
    </submittedName>
</protein>
<organism evidence="1">
    <name type="scientific">Anguilla anguilla</name>
    <name type="common">European freshwater eel</name>
    <name type="synonym">Muraena anguilla</name>
    <dbReference type="NCBI Taxonomy" id="7936"/>
    <lineage>
        <taxon>Eukaryota</taxon>
        <taxon>Metazoa</taxon>
        <taxon>Chordata</taxon>
        <taxon>Craniata</taxon>
        <taxon>Vertebrata</taxon>
        <taxon>Euteleostomi</taxon>
        <taxon>Actinopterygii</taxon>
        <taxon>Neopterygii</taxon>
        <taxon>Teleostei</taxon>
        <taxon>Anguilliformes</taxon>
        <taxon>Anguillidae</taxon>
        <taxon>Anguilla</taxon>
    </lineage>
</organism>
<accession>A0A0E9VL56</accession>
<dbReference type="AlphaFoldDB" id="A0A0E9VL56"/>
<dbReference type="EMBL" id="GBXM01030407">
    <property type="protein sequence ID" value="JAH78170.1"/>
    <property type="molecule type" value="Transcribed_RNA"/>
</dbReference>
<evidence type="ECO:0000313" key="1">
    <source>
        <dbReference type="EMBL" id="JAH78170.1"/>
    </source>
</evidence>
<name>A0A0E9VL56_ANGAN</name>
<proteinExistence type="predicted"/>
<sequence>MAMVIYLEMRTGKTKNVFR</sequence>
<reference evidence="1" key="2">
    <citation type="journal article" date="2015" name="Fish Shellfish Immunol.">
        <title>Early steps in the European eel (Anguilla anguilla)-Vibrio vulnificus interaction in the gills: Role of the RtxA13 toxin.</title>
        <authorList>
            <person name="Callol A."/>
            <person name="Pajuelo D."/>
            <person name="Ebbesson L."/>
            <person name="Teles M."/>
            <person name="MacKenzie S."/>
            <person name="Amaro C."/>
        </authorList>
    </citation>
    <scope>NUCLEOTIDE SEQUENCE</scope>
</reference>
<reference evidence="1" key="1">
    <citation type="submission" date="2014-11" db="EMBL/GenBank/DDBJ databases">
        <authorList>
            <person name="Amaro Gonzalez C."/>
        </authorList>
    </citation>
    <scope>NUCLEOTIDE SEQUENCE</scope>
</reference>